<dbReference type="Gene3D" id="3.30.420.10">
    <property type="entry name" value="Ribonuclease H-like superfamily/Ribonuclease H"/>
    <property type="match status" value="1"/>
</dbReference>
<gene>
    <name evidence="3" type="ORF">SBA5_1200002</name>
</gene>
<feature type="region of interest" description="Disordered" evidence="1">
    <location>
        <begin position="1"/>
        <end position="30"/>
    </location>
</feature>
<evidence type="ECO:0000313" key="4">
    <source>
        <dbReference type="Proteomes" id="UP000239735"/>
    </source>
</evidence>
<accession>A0A2N9L3Z0</accession>
<dbReference type="OrthoDB" id="104506at2"/>
<dbReference type="InterPro" id="IPR036397">
    <property type="entry name" value="RNaseH_sf"/>
</dbReference>
<reference evidence="4" key="1">
    <citation type="submission" date="2018-02" db="EMBL/GenBank/DDBJ databases">
        <authorList>
            <person name="Hausmann B."/>
        </authorList>
    </citation>
    <scope>NUCLEOTIDE SEQUENCE [LARGE SCALE GENOMIC DNA]</scope>
    <source>
        <strain evidence="4">Peat soil MAG SbA5</strain>
    </source>
</reference>
<sequence length="116" mass="13292">MKQALQSAGLVKRKARRGVHRKRRERRPLPGMMLHIDGSEHRWFQDERKHDLIVILDDATSEIYYAQLAEEETTATVMAGLRAVIEQKGLFCSLYSDRGAHFWLTPKSGARTGKTN</sequence>
<evidence type="ECO:0000256" key="1">
    <source>
        <dbReference type="SAM" id="MobiDB-lite"/>
    </source>
</evidence>
<feature type="compositionally biased region" description="Basic residues" evidence="1">
    <location>
        <begin position="11"/>
        <end position="26"/>
    </location>
</feature>
<feature type="domain" description="Integrase catalytic" evidence="2">
    <location>
        <begin position="24"/>
        <end position="116"/>
    </location>
</feature>
<protein>
    <submittedName>
        <fullName evidence="3">Transposase</fullName>
    </submittedName>
</protein>
<dbReference type="Proteomes" id="UP000239735">
    <property type="component" value="Unassembled WGS sequence"/>
</dbReference>
<dbReference type="InterPro" id="IPR012337">
    <property type="entry name" value="RNaseH-like_sf"/>
</dbReference>
<name>A0A2N9L3Z0_9BACT</name>
<dbReference type="SUPFAM" id="SSF53098">
    <property type="entry name" value="Ribonuclease H-like"/>
    <property type="match status" value="1"/>
</dbReference>
<evidence type="ECO:0000259" key="2">
    <source>
        <dbReference type="PROSITE" id="PS50994"/>
    </source>
</evidence>
<organism evidence="3 4">
    <name type="scientific">Candidatus Sulfuritelmatomonas gaucii</name>
    <dbReference type="NCBI Taxonomy" id="2043161"/>
    <lineage>
        <taxon>Bacteria</taxon>
        <taxon>Pseudomonadati</taxon>
        <taxon>Acidobacteriota</taxon>
        <taxon>Terriglobia</taxon>
        <taxon>Terriglobales</taxon>
        <taxon>Acidobacteriaceae</taxon>
        <taxon>Candidatus Sulfuritelmatomonas</taxon>
    </lineage>
</organism>
<dbReference type="PROSITE" id="PS50994">
    <property type="entry name" value="INTEGRASE"/>
    <property type="match status" value="1"/>
</dbReference>
<evidence type="ECO:0000313" key="3">
    <source>
        <dbReference type="EMBL" id="SPE18008.1"/>
    </source>
</evidence>
<dbReference type="GO" id="GO:0015074">
    <property type="term" value="P:DNA integration"/>
    <property type="evidence" value="ECO:0007669"/>
    <property type="project" value="InterPro"/>
</dbReference>
<dbReference type="AlphaFoldDB" id="A0A2N9L3Z0"/>
<proteinExistence type="predicted"/>
<dbReference type="EMBL" id="OKRB01000025">
    <property type="protein sequence ID" value="SPE18008.1"/>
    <property type="molecule type" value="Genomic_DNA"/>
</dbReference>
<dbReference type="InterPro" id="IPR001584">
    <property type="entry name" value="Integrase_cat-core"/>
</dbReference>
<dbReference type="GO" id="GO:0003676">
    <property type="term" value="F:nucleic acid binding"/>
    <property type="evidence" value="ECO:0007669"/>
    <property type="project" value="InterPro"/>
</dbReference>